<dbReference type="PROSITE" id="PS50016">
    <property type="entry name" value="ZF_PHD_2"/>
    <property type="match status" value="1"/>
</dbReference>
<dbReference type="EMBL" id="JBJUIK010000003">
    <property type="protein sequence ID" value="KAL3533719.1"/>
    <property type="molecule type" value="Genomic_DNA"/>
</dbReference>
<keyword evidence="2" id="KW-0677">Repeat</keyword>
<dbReference type="SUPFAM" id="SSF57889">
    <property type="entry name" value="Cysteine-rich domain"/>
    <property type="match status" value="5"/>
</dbReference>
<dbReference type="InterPro" id="IPR046349">
    <property type="entry name" value="C1-like_sf"/>
</dbReference>
<name>A0ABD3ARP7_9GENT</name>
<evidence type="ECO:0000256" key="4">
    <source>
        <dbReference type="ARBA" id="ARBA00022833"/>
    </source>
</evidence>
<evidence type="ECO:0000256" key="1">
    <source>
        <dbReference type="ARBA" id="ARBA00022723"/>
    </source>
</evidence>
<feature type="domain" description="Phorbol-ester/DAG-type" evidence="7">
    <location>
        <begin position="572"/>
        <end position="626"/>
    </location>
</feature>
<evidence type="ECO:0000256" key="3">
    <source>
        <dbReference type="ARBA" id="ARBA00022771"/>
    </source>
</evidence>
<evidence type="ECO:0000259" key="7">
    <source>
        <dbReference type="PROSITE" id="PS50081"/>
    </source>
</evidence>
<sequence length="640" mass="74340">MEEYFQHFSHGHPLIFNEGKKDKTEEEKIHICKLCSQPIILGSSFYSCQEHCEYSLHKPCAELPFELEHKKHPHHTLVLYSNHTHHPPNKRASISDDPYYYRCNQCFFDLDIISASPTDITTQHGSHNMHLLILMRRPASLLCDACGETQKGYFYMCNSCSFYIHQDCASSPKTIKHSDHDHHLTLSYSLPVGFSPFDAWLCLICRKRLGEHFWIYYCRRCRFFAHLKCAMSMTEPFMSILRPRISRWADDSKLSEDVKMNVIRLPPANEFVSNVGHLLLTSTKEEKGLKGLIETNHLMGHQNHQLILVNESTRKDIVEYFLRDGNNNSPISNVPNCYVCSRSISPPFYCCKICNLFFHDKCTKLPSEIRHPCHPDHPLILHPYAPDYFFGWFMCDLCFRQSTGICFHCPICRVSLDVNCAMLPRTVIHEAHPHHLLVLRETPLTLFLPSYYCHCCKSEMYKFGYLCTDCDFGLHSCCALYPSTTSHKYDKHDLKLICDPSQGNSDEYYCEICELQIDQRKWFYHCVECDNSFHIGCDLPREDKRFRLSAFSSLENHSNLKFGIPLTSDSHPHALTFVGHLEGSKCTFCDWPINADDYRAFECLECNIIVHFNCCEKYLEREKAKCVSITQEESEKIEGG</sequence>
<evidence type="ECO:0000313" key="9">
    <source>
        <dbReference type="Proteomes" id="UP001630127"/>
    </source>
</evidence>
<dbReference type="Pfam" id="PF03107">
    <property type="entry name" value="C1_2"/>
    <property type="match status" value="5"/>
</dbReference>
<dbReference type="AlphaFoldDB" id="A0ABD3ARP7"/>
<dbReference type="Proteomes" id="UP001630127">
    <property type="component" value="Unassembled WGS sequence"/>
</dbReference>
<dbReference type="InterPro" id="IPR019787">
    <property type="entry name" value="Znf_PHD-finger"/>
</dbReference>
<keyword evidence="1" id="KW-0479">Metal-binding</keyword>
<protein>
    <recommendedName>
        <fullName evidence="10">Phorbol-ester/DAG-type domain-containing protein</fullName>
    </recommendedName>
</protein>
<gene>
    <name evidence="8" type="ORF">ACH5RR_007240</name>
</gene>
<dbReference type="InterPro" id="IPR004146">
    <property type="entry name" value="DC1"/>
</dbReference>
<feature type="domain" description="PHD-type" evidence="6">
    <location>
        <begin position="140"/>
        <end position="208"/>
    </location>
</feature>
<organism evidence="8 9">
    <name type="scientific">Cinchona calisaya</name>
    <dbReference type="NCBI Taxonomy" id="153742"/>
    <lineage>
        <taxon>Eukaryota</taxon>
        <taxon>Viridiplantae</taxon>
        <taxon>Streptophyta</taxon>
        <taxon>Embryophyta</taxon>
        <taxon>Tracheophyta</taxon>
        <taxon>Spermatophyta</taxon>
        <taxon>Magnoliopsida</taxon>
        <taxon>eudicotyledons</taxon>
        <taxon>Gunneridae</taxon>
        <taxon>Pentapetalae</taxon>
        <taxon>asterids</taxon>
        <taxon>lamiids</taxon>
        <taxon>Gentianales</taxon>
        <taxon>Rubiaceae</taxon>
        <taxon>Cinchonoideae</taxon>
        <taxon>Cinchoneae</taxon>
        <taxon>Cinchona</taxon>
    </lineage>
</organism>
<comment type="caution">
    <text evidence="8">The sequence shown here is derived from an EMBL/GenBank/DDBJ whole genome shotgun (WGS) entry which is preliminary data.</text>
</comment>
<dbReference type="PROSITE" id="PS50081">
    <property type="entry name" value="ZF_DAG_PE_2"/>
    <property type="match status" value="1"/>
</dbReference>
<dbReference type="SMART" id="SM00109">
    <property type="entry name" value="C1"/>
    <property type="match status" value="5"/>
</dbReference>
<dbReference type="GO" id="GO:0008270">
    <property type="term" value="F:zinc ion binding"/>
    <property type="evidence" value="ECO:0007669"/>
    <property type="project" value="UniProtKB-KW"/>
</dbReference>
<keyword evidence="4" id="KW-0862">Zinc</keyword>
<evidence type="ECO:0000256" key="2">
    <source>
        <dbReference type="ARBA" id="ARBA00022737"/>
    </source>
</evidence>
<dbReference type="InterPro" id="IPR001965">
    <property type="entry name" value="Znf_PHD"/>
</dbReference>
<evidence type="ECO:0008006" key="10">
    <source>
        <dbReference type="Google" id="ProtNLM"/>
    </source>
</evidence>
<dbReference type="SMART" id="SM00249">
    <property type="entry name" value="PHD"/>
    <property type="match status" value="4"/>
</dbReference>
<accession>A0ABD3ARP7</accession>
<keyword evidence="3 5" id="KW-0863">Zinc-finger</keyword>
<evidence type="ECO:0000313" key="8">
    <source>
        <dbReference type="EMBL" id="KAL3533719.1"/>
    </source>
</evidence>
<dbReference type="InterPro" id="IPR053192">
    <property type="entry name" value="Vacuole_Formation_Reg"/>
</dbReference>
<dbReference type="PANTHER" id="PTHR32410">
    <property type="entry name" value="CYSTEINE/HISTIDINE-RICH C1 DOMAIN FAMILY PROTEIN"/>
    <property type="match status" value="1"/>
</dbReference>
<dbReference type="PANTHER" id="PTHR32410:SF216">
    <property type="entry name" value="PHORBOL-ESTER_DAG-TYPE DOMAIN-CONTAINING PROTEIN"/>
    <property type="match status" value="1"/>
</dbReference>
<dbReference type="InterPro" id="IPR002219">
    <property type="entry name" value="PKC_DAG/PE"/>
</dbReference>
<evidence type="ECO:0000259" key="6">
    <source>
        <dbReference type="PROSITE" id="PS50016"/>
    </source>
</evidence>
<proteinExistence type="predicted"/>
<evidence type="ECO:0000256" key="5">
    <source>
        <dbReference type="PROSITE-ProRule" id="PRU00146"/>
    </source>
</evidence>
<keyword evidence="9" id="KW-1185">Reference proteome</keyword>
<reference evidence="8 9" key="1">
    <citation type="submission" date="2024-11" db="EMBL/GenBank/DDBJ databases">
        <title>A near-complete genome assembly of Cinchona calisaya.</title>
        <authorList>
            <person name="Lian D.C."/>
            <person name="Zhao X.W."/>
            <person name="Wei L."/>
        </authorList>
    </citation>
    <scope>NUCLEOTIDE SEQUENCE [LARGE SCALE GENOMIC DNA]</scope>
    <source>
        <tissue evidence="8">Nenye</tissue>
    </source>
</reference>